<protein>
    <submittedName>
        <fullName evidence="1">Uncharacterized protein</fullName>
    </submittedName>
</protein>
<reference evidence="1 2" key="1">
    <citation type="submission" date="2016-10" db="EMBL/GenBank/DDBJ databases">
        <authorList>
            <person name="de Groot N.N."/>
        </authorList>
    </citation>
    <scope>NUCLEOTIDE SEQUENCE [LARGE SCALE GENOMIC DNA]</scope>
    <source>
        <strain evidence="1 2">DSM 23413</strain>
    </source>
</reference>
<dbReference type="EMBL" id="FNVD01000009">
    <property type="protein sequence ID" value="SEG04547.1"/>
    <property type="molecule type" value="Genomic_DNA"/>
</dbReference>
<dbReference type="Proteomes" id="UP000236742">
    <property type="component" value="Unassembled WGS sequence"/>
</dbReference>
<dbReference type="AlphaFoldDB" id="A0A1H5WZS3"/>
<keyword evidence="2" id="KW-1185">Reference proteome</keyword>
<evidence type="ECO:0000313" key="2">
    <source>
        <dbReference type="Proteomes" id="UP000236742"/>
    </source>
</evidence>
<gene>
    <name evidence="1" type="ORF">SAMN05421751_10989</name>
</gene>
<evidence type="ECO:0000313" key="1">
    <source>
        <dbReference type="EMBL" id="SEG04547.1"/>
    </source>
</evidence>
<name>A0A1H5WZS3_9RHOB</name>
<organism evidence="1 2">
    <name type="scientific">Jhaorihella thermophila</name>
    <dbReference type="NCBI Taxonomy" id="488547"/>
    <lineage>
        <taxon>Bacteria</taxon>
        <taxon>Pseudomonadati</taxon>
        <taxon>Pseudomonadota</taxon>
        <taxon>Alphaproteobacteria</taxon>
        <taxon>Rhodobacterales</taxon>
        <taxon>Paracoccaceae</taxon>
        <taxon>Jhaorihella</taxon>
    </lineage>
</organism>
<accession>A0A1H5WZS3</accession>
<proteinExistence type="predicted"/>
<sequence length="58" mass="6773">MVFPALIFAHRHDKITRPSIEKDGGGKLVHSLYVWAAAIVRFRRKVMPTLKDRSKRRD</sequence>